<dbReference type="EnsemblPlants" id="TuG1812G0400001598.01.T02">
    <property type="protein sequence ID" value="TuG1812G0400001598.01.T02"/>
    <property type="gene ID" value="TuG1812G0400001598.01"/>
</dbReference>
<proteinExistence type="predicted"/>
<feature type="compositionally biased region" description="Low complexity" evidence="1">
    <location>
        <begin position="24"/>
        <end position="50"/>
    </location>
</feature>
<feature type="region of interest" description="Disordered" evidence="1">
    <location>
        <begin position="1"/>
        <end position="92"/>
    </location>
</feature>
<sequence length="136" mass="14500">TILHAPVSLSPREHEPSRPPGARVPSAVAPHPSAPSNPVHSLPSPVVVVAPRRRSISKTEPRPTAPWSTPPASGCPDSARPRQRLTSPPWRLPKDLRHRLALLCARMPTPLLGPPGGQPPAHTSFPVLALLATMVE</sequence>
<dbReference type="Proteomes" id="UP000015106">
    <property type="component" value="Chromosome 4"/>
</dbReference>
<dbReference type="Gramene" id="TuG1812G0400001598.01.T02">
    <property type="protein sequence ID" value="TuG1812G0400001598.01.T02"/>
    <property type="gene ID" value="TuG1812G0400001598.01"/>
</dbReference>
<reference evidence="3" key="1">
    <citation type="journal article" date="2013" name="Nature">
        <title>Draft genome of the wheat A-genome progenitor Triticum urartu.</title>
        <authorList>
            <person name="Ling H.Q."/>
            <person name="Zhao S."/>
            <person name="Liu D."/>
            <person name="Wang J."/>
            <person name="Sun H."/>
            <person name="Zhang C."/>
            <person name="Fan H."/>
            <person name="Li D."/>
            <person name="Dong L."/>
            <person name="Tao Y."/>
            <person name="Gao C."/>
            <person name="Wu H."/>
            <person name="Li Y."/>
            <person name="Cui Y."/>
            <person name="Guo X."/>
            <person name="Zheng S."/>
            <person name="Wang B."/>
            <person name="Yu K."/>
            <person name="Liang Q."/>
            <person name="Yang W."/>
            <person name="Lou X."/>
            <person name="Chen J."/>
            <person name="Feng M."/>
            <person name="Jian J."/>
            <person name="Zhang X."/>
            <person name="Luo G."/>
            <person name="Jiang Y."/>
            <person name="Liu J."/>
            <person name="Wang Z."/>
            <person name="Sha Y."/>
            <person name="Zhang B."/>
            <person name="Wu H."/>
            <person name="Tang D."/>
            <person name="Shen Q."/>
            <person name="Xue P."/>
            <person name="Zou S."/>
            <person name="Wang X."/>
            <person name="Liu X."/>
            <person name="Wang F."/>
            <person name="Yang Y."/>
            <person name="An X."/>
            <person name="Dong Z."/>
            <person name="Zhang K."/>
            <person name="Zhang X."/>
            <person name="Luo M.C."/>
            <person name="Dvorak J."/>
            <person name="Tong Y."/>
            <person name="Wang J."/>
            <person name="Yang H."/>
            <person name="Li Z."/>
            <person name="Wang D."/>
            <person name="Zhang A."/>
            <person name="Wang J."/>
        </authorList>
    </citation>
    <scope>NUCLEOTIDE SEQUENCE</scope>
    <source>
        <strain evidence="3">cv. G1812</strain>
    </source>
</reference>
<name>A0A8R7U5G5_TRIUA</name>
<reference evidence="2" key="3">
    <citation type="submission" date="2022-06" db="UniProtKB">
        <authorList>
            <consortium name="EnsemblPlants"/>
        </authorList>
    </citation>
    <scope>IDENTIFICATION</scope>
</reference>
<protein>
    <submittedName>
        <fullName evidence="2">Uncharacterized protein</fullName>
    </submittedName>
</protein>
<keyword evidence="3" id="KW-1185">Reference proteome</keyword>
<evidence type="ECO:0000313" key="3">
    <source>
        <dbReference type="Proteomes" id="UP000015106"/>
    </source>
</evidence>
<organism evidence="2 3">
    <name type="scientific">Triticum urartu</name>
    <name type="common">Red wild einkorn</name>
    <name type="synonym">Crithodium urartu</name>
    <dbReference type="NCBI Taxonomy" id="4572"/>
    <lineage>
        <taxon>Eukaryota</taxon>
        <taxon>Viridiplantae</taxon>
        <taxon>Streptophyta</taxon>
        <taxon>Embryophyta</taxon>
        <taxon>Tracheophyta</taxon>
        <taxon>Spermatophyta</taxon>
        <taxon>Magnoliopsida</taxon>
        <taxon>Liliopsida</taxon>
        <taxon>Poales</taxon>
        <taxon>Poaceae</taxon>
        <taxon>BOP clade</taxon>
        <taxon>Pooideae</taxon>
        <taxon>Triticodae</taxon>
        <taxon>Triticeae</taxon>
        <taxon>Triticinae</taxon>
        <taxon>Triticum</taxon>
    </lineage>
</organism>
<reference evidence="2" key="2">
    <citation type="submission" date="2018-03" db="EMBL/GenBank/DDBJ databases">
        <title>The Triticum urartu genome reveals the dynamic nature of wheat genome evolution.</title>
        <authorList>
            <person name="Ling H."/>
            <person name="Ma B."/>
            <person name="Shi X."/>
            <person name="Liu H."/>
            <person name="Dong L."/>
            <person name="Sun H."/>
            <person name="Cao Y."/>
            <person name="Gao Q."/>
            <person name="Zheng S."/>
            <person name="Li Y."/>
            <person name="Yu Y."/>
            <person name="Du H."/>
            <person name="Qi M."/>
            <person name="Li Y."/>
            <person name="Yu H."/>
            <person name="Cui Y."/>
            <person name="Wang N."/>
            <person name="Chen C."/>
            <person name="Wu H."/>
            <person name="Zhao Y."/>
            <person name="Zhang J."/>
            <person name="Li Y."/>
            <person name="Zhou W."/>
            <person name="Zhang B."/>
            <person name="Hu W."/>
            <person name="Eijk M."/>
            <person name="Tang J."/>
            <person name="Witsenboer H."/>
            <person name="Zhao S."/>
            <person name="Li Z."/>
            <person name="Zhang A."/>
            <person name="Wang D."/>
            <person name="Liang C."/>
        </authorList>
    </citation>
    <scope>NUCLEOTIDE SEQUENCE [LARGE SCALE GENOMIC DNA]</scope>
    <source>
        <strain evidence="2">cv. G1812</strain>
    </source>
</reference>
<accession>A0A8R7U5G5</accession>
<evidence type="ECO:0000256" key="1">
    <source>
        <dbReference type="SAM" id="MobiDB-lite"/>
    </source>
</evidence>
<dbReference type="EnsemblPlants" id="TuG1812G0400001598.01.T01">
    <property type="protein sequence ID" value="TuG1812G0400001598.01.T01"/>
    <property type="gene ID" value="TuG1812G0400001598.01"/>
</dbReference>
<dbReference type="EnsemblPlants" id="TuG1812G0400001598.01.T04">
    <property type="protein sequence ID" value="TuG1812G0400001598.01.T04"/>
    <property type="gene ID" value="TuG1812G0400001598.01"/>
</dbReference>
<dbReference type="AlphaFoldDB" id="A0A8R7U5G5"/>
<dbReference type="Gramene" id="TuG1812G0400001598.01.T04">
    <property type="protein sequence ID" value="TuG1812G0400001598.01.T04"/>
    <property type="gene ID" value="TuG1812G0400001598.01"/>
</dbReference>
<evidence type="ECO:0000313" key="2">
    <source>
        <dbReference type="EnsemblPlants" id="TuG1812G0400001598.01.T04"/>
    </source>
</evidence>
<dbReference type="Gramene" id="TuG1812G0400001598.01.T01">
    <property type="protein sequence ID" value="TuG1812G0400001598.01.T01"/>
    <property type="gene ID" value="TuG1812G0400001598.01"/>
</dbReference>